<accession>A0A1M5VEY9</accession>
<gene>
    <name evidence="1" type="ORF">SAMN05443248_5927</name>
</gene>
<dbReference type="Proteomes" id="UP000189796">
    <property type="component" value="Chromosome I"/>
</dbReference>
<proteinExistence type="predicted"/>
<protein>
    <submittedName>
        <fullName evidence="1">Uncharacterized protein</fullName>
    </submittedName>
</protein>
<reference evidence="1 2" key="1">
    <citation type="submission" date="2016-11" db="EMBL/GenBank/DDBJ databases">
        <authorList>
            <person name="Jaros S."/>
            <person name="Januszkiewicz K."/>
            <person name="Wedrychowicz H."/>
        </authorList>
    </citation>
    <scope>NUCLEOTIDE SEQUENCE [LARGE SCALE GENOMIC DNA]</scope>
    <source>
        <strain evidence="1 2">GAS138</strain>
    </source>
</reference>
<organism evidence="1 2">
    <name type="scientific">Bradyrhizobium erythrophlei</name>
    <dbReference type="NCBI Taxonomy" id="1437360"/>
    <lineage>
        <taxon>Bacteria</taxon>
        <taxon>Pseudomonadati</taxon>
        <taxon>Pseudomonadota</taxon>
        <taxon>Alphaproteobacteria</taxon>
        <taxon>Hyphomicrobiales</taxon>
        <taxon>Nitrobacteraceae</taxon>
        <taxon>Bradyrhizobium</taxon>
    </lineage>
</organism>
<dbReference type="AlphaFoldDB" id="A0A1M5VEY9"/>
<evidence type="ECO:0000313" key="2">
    <source>
        <dbReference type="Proteomes" id="UP000189796"/>
    </source>
</evidence>
<sequence>MDEGYVQEHILTGGIVGPVGGASTTHSWPLTAISLGVVASYPTHLRRAPRSAHAWSALRMAACIAAGEALGQRARLLVGGLHQTVADAAMLGAFTDCENIGCAGDEMIVDDDAAIDRDTGVSGDFGVRLDADRNNDRVGRKHAAVLELFTLDVTIADESRRR</sequence>
<evidence type="ECO:0000313" key="1">
    <source>
        <dbReference type="EMBL" id="SHH73674.1"/>
    </source>
</evidence>
<name>A0A1M5VEY9_9BRAD</name>
<dbReference type="EMBL" id="LT670817">
    <property type="protein sequence ID" value="SHH73674.1"/>
    <property type="molecule type" value="Genomic_DNA"/>
</dbReference>